<evidence type="ECO:0008006" key="9">
    <source>
        <dbReference type="Google" id="ProtNLM"/>
    </source>
</evidence>
<keyword evidence="4" id="KW-0804">Transcription</keyword>
<dbReference type="Gene3D" id="1.10.10.10">
    <property type="entry name" value="Winged helix-like DNA-binding domain superfamily/Winged helix DNA-binding domain"/>
    <property type="match status" value="1"/>
</dbReference>
<dbReference type="EMBL" id="MHPU01000021">
    <property type="protein sequence ID" value="OGZ88508.1"/>
    <property type="molecule type" value="Genomic_DNA"/>
</dbReference>
<gene>
    <name evidence="7" type="ORF">A2561_01565</name>
</gene>
<sequence>MQDISKNDQELAILVQSGKVDFFDILFNRYEAKIKRYAKKFIYQEEEINDAVQQIFTKAFINIKSFDSQRKFSSWLYRIAHNELVNLLKKKRHSFLPLFNLDVFLPRNYINNNIEDNIDRKNMQKQVEQTLEKIDAKYREPLYLYYIEELDYKDISEIMKIPVSTVGVRIARAKKLMKNILNSKII</sequence>
<dbReference type="GO" id="GO:0006352">
    <property type="term" value="P:DNA-templated transcription initiation"/>
    <property type="evidence" value="ECO:0007669"/>
    <property type="project" value="InterPro"/>
</dbReference>
<feature type="domain" description="RNA polymerase sigma-70 region 2" evidence="5">
    <location>
        <begin position="26"/>
        <end position="92"/>
    </location>
</feature>
<reference evidence="7 8" key="1">
    <citation type="journal article" date="2016" name="Nat. Commun.">
        <title>Thousands of microbial genomes shed light on interconnected biogeochemical processes in an aquifer system.</title>
        <authorList>
            <person name="Anantharaman K."/>
            <person name="Brown C.T."/>
            <person name="Hug L.A."/>
            <person name="Sharon I."/>
            <person name="Castelle C.J."/>
            <person name="Probst A.J."/>
            <person name="Thomas B.C."/>
            <person name="Singh A."/>
            <person name="Wilkins M.J."/>
            <person name="Karaoz U."/>
            <person name="Brodie E.L."/>
            <person name="Williams K.H."/>
            <person name="Hubbard S.S."/>
            <person name="Banfield J.F."/>
        </authorList>
    </citation>
    <scope>NUCLEOTIDE SEQUENCE [LARGE SCALE GENOMIC DNA]</scope>
</reference>
<evidence type="ECO:0000256" key="3">
    <source>
        <dbReference type="ARBA" id="ARBA00023082"/>
    </source>
</evidence>
<dbReference type="SUPFAM" id="SSF88659">
    <property type="entry name" value="Sigma3 and sigma4 domains of RNA polymerase sigma factors"/>
    <property type="match status" value="1"/>
</dbReference>
<dbReference type="InterPro" id="IPR013325">
    <property type="entry name" value="RNA_pol_sigma_r2"/>
</dbReference>
<name>A0A1G2JQI4_9BACT</name>
<dbReference type="GO" id="GO:0016987">
    <property type="term" value="F:sigma factor activity"/>
    <property type="evidence" value="ECO:0007669"/>
    <property type="project" value="UniProtKB-KW"/>
</dbReference>
<dbReference type="GO" id="GO:0003677">
    <property type="term" value="F:DNA binding"/>
    <property type="evidence" value="ECO:0007669"/>
    <property type="project" value="InterPro"/>
</dbReference>
<accession>A0A1G2JQI4</accession>
<dbReference type="InterPro" id="IPR039425">
    <property type="entry name" value="RNA_pol_sigma-70-like"/>
</dbReference>
<proteinExistence type="inferred from homology"/>
<comment type="caution">
    <text evidence="7">The sequence shown here is derived from an EMBL/GenBank/DDBJ whole genome shotgun (WGS) entry which is preliminary data.</text>
</comment>
<evidence type="ECO:0000259" key="5">
    <source>
        <dbReference type="Pfam" id="PF04542"/>
    </source>
</evidence>
<keyword evidence="3" id="KW-0731">Sigma factor</keyword>
<comment type="similarity">
    <text evidence="1">Belongs to the sigma-70 factor family. ECF subfamily.</text>
</comment>
<keyword evidence="2" id="KW-0805">Transcription regulation</keyword>
<dbReference type="PANTHER" id="PTHR43133">
    <property type="entry name" value="RNA POLYMERASE ECF-TYPE SIGMA FACTO"/>
    <property type="match status" value="1"/>
</dbReference>
<dbReference type="NCBIfam" id="TIGR02937">
    <property type="entry name" value="sigma70-ECF"/>
    <property type="match status" value="1"/>
</dbReference>
<dbReference type="InterPro" id="IPR007627">
    <property type="entry name" value="RNA_pol_sigma70_r2"/>
</dbReference>
<dbReference type="SUPFAM" id="SSF88946">
    <property type="entry name" value="Sigma2 domain of RNA polymerase sigma factors"/>
    <property type="match status" value="1"/>
</dbReference>
<evidence type="ECO:0000259" key="6">
    <source>
        <dbReference type="Pfam" id="PF08281"/>
    </source>
</evidence>
<feature type="domain" description="RNA polymerase sigma factor 70 region 4 type 2" evidence="6">
    <location>
        <begin position="126"/>
        <end position="177"/>
    </location>
</feature>
<evidence type="ECO:0000256" key="4">
    <source>
        <dbReference type="ARBA" id="ARBA00023163"/>
    </source>
</evidence>
<evidence type="ECO:0000313" key="7">
    <source>
        <dbReference type="EMBL" id="OGZ88508.1"/>
    </source>
</evidence>
<dbReference type="PANTHER" id="PTHR43133:SF51">
    <property type="entry name" value="RNA POLYMERASE SIGMA FACTOR"/>
    <property type="match status" value="1"/>
</dbReference>
<dbReference type="Proteomes" id="UP000178935">
    <property type="component" value="Unassembled WGS sequence"/>
</dbReference>
<dbReference type="InterPro" id="IPR013324">
    <property type="entry name" value="RNA_pol_sigma_r3/r4-like"/>
</dbReference>
<dbReference type="Gene3D" id="1.10.1740.10">
    <property type="match status" value="1"/>
</dbReference>
<dbReference type="Pfam" id="PF08281">
    <property type="entry name" value="Sigma70_r4_2"/>
    <property type="match status" value="1"/>
</dbReference>
<dbReference type="InterPro" id="IPR013249">
    <property type="entry name" value="RNA_pol_sigma70_r4_t2"/>
</dbReference>
<evidence type="ECO:0000256" key="1">
    <source>
        <dbReference type="ARBA" id="ARBA00010641"/>
    </source>
</evidence>
<dbReference type="AlphaFoldDB" id="A0A1G2JQI4"/>
<evidence type="ECO:0000313" key="8">
    <source>
        <dbReference type="Proteomes" id="UP000178935"/>
    </source>
</evidence>
<organism evidence="7 8">
    <name type="scientific">Candidatus Staskawiczbacteria bacterium RIFOXYD1_FULL_32_13</name>
    <dbReference type="NCBI Taxonomy" id="1802234"/>
    <lineage>
        <taxon>Bacteria</taxon>
        <taxon>Candidatus Staskawicziibacteriota</taxon>
    </lineage>
</organism>
<protein>
    <recommendedName>
        <fullName evidence="9">RNA polymerase sigma factor</fullName>
    </recommendedName>
</protein>
<dbReference type="CDD" id="cd06171">
    <property type="entry name" value="Sigma70_r4"/>
    <property type="match status" value="1"/>
</dbReference>
<dbReference type="Pfam" id="PF04542">
    <property type="entry name" value="Sigma70_r2"/>
    <property type="match status" value="1"/>
</dbReference>
<dbReference type="InterPro" id="IPR014284">
    <property type="entry name" value="RNA_pol_sigma-70_dom"/>
</dbReference>
<evidence type="ECO:0000256" key="2">
    <source>
        <dbReference type="ARBA" id="ARBA00023015"/>
    </source>
</evidence>
<dbReference type="InterPro" id="IPR036388">
    <property type="entry name" value="WH-like_DNA-bd_sf"/>
</dbReference>